<feature type="compositionally biased region" description="Basic and acidic residues" evidence="7">
    <location>
        <begin position="142"/>
        <end position="152"/>
    </location>
</feature>
<dbReference type="EMBL" id="JBBNAF010000040">
    <property type="protein sequence ID" value="KAK9082071.1"/>
    <property type="molecule type" value="Genomic_DNA"/>
</dbReference>
<feature type="compositionally biased region" description="Acidic residues" evidence="7">
    <location>
        <begin position="129"/>
        <end position="141"/>
    </location>
</feature>
<keyword evidence="9" id="KW-1185">Reference proteome</keyword>
<dbReference type="GO" id="GO:0003729">
    <property type="term" value="F:mRNA binding"/>
    <property type="evidence" value="ECO:0007669"/>
    <property type="project" value="UniProtKB-ARBA"/>
</dbReference>
<dbReference type="InterPro" id="IPR002885">
    <property type="entry name" value="PPR_rpt"/>
</dbReference>
<evidence type="ECO:0000256" key="4">
    <source>
        <dbReference type="ARBA" id="ARBA00022946"/>
    </source>
</evidence>
<evidence type="ECO:0000313" key="9">
    <source>
        <dbReference type="Proteomes" id="UP001420932"/>
    </source>
</evidence>
<dbReference type="Pfam" id="PF13812">
    <property type="entry name" value="PPR_3"/>
    <property type="match status" value="1"/>
</dbReference>
<feature type="region of interest" description="Disordered" evidence="7">
    <location>
        <begin position="128"/>
        <end position="152"/>
    </location>
</feature>
<dbReference type="SUPFAM" id="SSF81901">
    <property type="entry name" value="HCP-like"/>
    <property type="match status" value="1"/>
</dbReference>
<dbReference type="Proteomes" id="UP001420932">
    <property type="component" value="Unassembled WGS sequence"/>
</dbReference>
<feature type="repeat" description="PPR" evidence="6">
    <location>
        <begin position="465"/>
        <end position="499"/>
    </location>
</feature>
<evidence type="ECO:0000313" key="8">
    <source>
        <dbReference type="EMBL" id="KAK9082071.1"/>
    </source>
</evidence>
<sequence>MWAVRRASHPLRSQGYRLGAFRAASTKSSFGHDVDCGVVVTCVPGRKVHVLDCHSLPLLSAARHGKSVNGGYCLWNRGLSSQAGTESSGEESELDDGFSELENPIADTNLEAKAGEGEIGEGLVSDSELLSDDDNEDDAGENELHLSDAESEESKKKTLSEFLKVIVAAPRMKMDAALDKWIEEGNPLGRYEIHSAMLNLRKRRWFGKALELSEYSESHKLLDFVERDYASRLDLIAKVKGLQKAERYVEKIPESFRGEIIYRTLLANCVVQMNMKKAEEVFNKMRDMDLQMTAFSCNQLLLLYKRLDKKKIADVLLFMEKENLKPTLFTYKLLIDTKGQSNDISGMEQLFETMKAEGMKPDIQVQSKLAKYYIHGGLNEKAEAVLKELEGDNLKVNRGACRALLPLYADLGKADEAEKVWKVCESDPRLAECVAAIEAWGKLGKIKKAEGVFEKMIESWKKGVSSRHYTSLLKVYANHKLLAKGKDLAKRMVDSGCRIGPWTWDALVKLYVDAGEVEKADSILQKAAQQGQTKPLFSSYMTIMDQYAKRGDVHNAEKIFLRLRQSGYVGRIRQYQSLLQAYVSAKAPAYGFRDRMKADNVFPNKAVAAQLAQVDAFRKSALSDLLD</sequence>
<dbReference type="GO" id="GO:0005739">
    <property type="term" value="C:mitochondrion"/>
    <property type="evidence" value="ECO:0007669"/>
    <property type="project" value="UniProtKB-SubCell"/>
</dbReference>
<evidence type="ECO:0000256" key="7">
    <source>
        <dbReference type="SAM" id="MobiDB-lite"/>
    </source>
</evidence>
<dbReference type="Gene3D" id="1.25.40.10">
    <property type="entry name" value="Tetratricopeptide repeat domain"/>
    <property type="match status" value="2"/>
</dbReference>
<dbReference type="InterPro" id="IPR011990">
    <property type="entry name" value="TPR-like_helical_dom_sf"/>
</dbReference>
<protein>
    <recommendedName>
        <fullName evidence="10">Pentatricopeptide repeat-containing protein</fullName>
    </recommendedName>
</protein>
<dbReference type="Pfam" id="PF01535">
    <property type="entry name" value="PPR"/>
    <property type="match status" value="4"/>
</dbReference>
<gene>
    <name evidence="8" type="ORF">Syun_031470</name>
</gene>
<evidence type="ECO:0008006" key="10">
    <source>
        <dbReference type="Google" id="ProtNLM"/>
    </source>
</evidence>
<evidence type="ECO:0000256" key="6">
    <source>
        <dbReference type="PROSITE-ProRule" id="PRU00708"/>
    </source>
</evidence>
<comment type="subcellular location">
    <subcellularLocation>
        <location evidence="1">Mitochondrion</location>
    </subcellularLocation>
</comment>
<keyword evidence="4" id="KW-0809">Transit peptide</keyword>
<organism evidence="8 9">
    <name type="scientific">Stephania yunnanensis</name>
    <dbReference type="NCBI Taxonomy" id="152371"/>
    <lineage>
        <taxon>Eukaryota</taxon>
        <taxon>Viridiplantae</taxon>
        <taxon>Streptophyta</taxon>
        <taxon>Embryophyta</taxon>
        <taxon>Tracheophyta</taxon>
        <taxon>Spermatophyta</taxon>
        <taxon>Magnoliopsida</taxon>
        <taxon>Ranunculales</taxon>
        <taxon>Menispermaceae</taxon>
        <taxon>Menispermoideae</taxon>
        <taxon>Cissampelideae</taxon>
        <taxon>Stephania</taxon>
    </lineage>
</organism>
<keyword evidence="5" id="KW-0496">Mitochondrion</keyword>
<dbReference type="PROSITE" id="PS51375">
    <property type="entry name" value="PPR"/>
    <property type="match status" value="2"/>
</dbReference>
<evidence type="ECO:0000256" key="5">
    <source>
        <dbReference type="ARBA" id="ARBA00023128"/>
    </source>
</evidence>
<evidence type="ECO:0000256" key="1">
    <source>
        <dbReference type="ARBA" id="ARBA00004173"/>
    </source>
</evidence>
<reference evidence="8 9" key="1">
    <citation type="submission" date="2024-01" db="EMBL/GenBank/DDBJ databases">
        <title>Genome assemblies of Stephania.</title>
        <authorList>
            <person name="Yang L."/>
        </authorList>
    </citation>
    <scope>NUCLEOTIDE SEQUENCE [LARGE SCALE GENOMIC DNA]</scope>
    <source>
        <strain evidence="8">YNDBR</strain>
        <tissue evidence="8">Leaf</tissue>
    </source>
</reference>
<keyword evidence="3" id="KW-0677">Repeat</keyword>
<feature type="repeat" description="PPR" evidence="6">
    <location>
        <begin position="327"/>
        <end position="361"/>
    </location>
</feature>
<dbReference type="AlphaFoldDB" id="A0AAP0DW33"/>
<dbReference type="PANTHER" id="PTHR45717">
    <property type="entry name" value="OS12G0527900 PROTEIN"/>
    <property type="match status" value="1"/>
</dbReference>
<accession>A0AAP0DW33</accession>
<comment type="caution">
    <text evidence="8">The sequence shown here is derived from an EMBL/GenBank/DDBJ whole genome shotgun (WGS) entry which is preliminary data.</text>
</comment>
<name>A0AAP0DW33_9MAGN</name>
<proteinExistence type="inferred from homology"/>
<comment type="similarity">
    <text evidence="2">Belongs to the PPR family. P subfamily.</text>
</comment>
<evidence type="ECO:0000256" key="3">
    <source>
        <dbReference type="ARBA" id="ARBA00022737"/>
    </source>
</evidence>
<dbReference type="FunFam" id="1.25.40.10:FF:000394">
    <property type="entry name" value="Pentatricopeptide repeat-containing protein, mitochondrial"/>
    <property type="match status" value="1"/>
</dbReference>
<dbReference type="NCBIfam" id="TIGR00756">
    <property type="entry name" value="PPR"/>
    <property type="match status" value="1"/>
</dbReference>
<evidence type="ECO:0000256" key="2">
    <source>
        <dbReference type="ARBA" id="ARBA00007626"/>
    </source>
</evidence>
<dbReference type="PANTHER" id="PTHR45717:SF15">
    <property type="entry name" value="AGL218WP"/>
    <property type="match status" value="1"/>
</dbReference>